<evidence type="ECO:0000313" key="7">
    <source>
        <dbReference type="Proteomes" id="UP000614741"/>
    </source>
</evidence>
<dbReference type="Pfam" id="PF00440">
    <property type="entry name" value="TetR_N"/>
    <property type="match status" value="1"/>
</dbReference>
<organism evidence="6 7">
    <name type="scientific">Cellulomonas phragmiteti</name>
    <dbReference type="NCBI Taxonomy" id="478780"/>
    <lineage>
        <taxon>Bacteria</taxon>
        <taxon>Bacillati</taxon>
        <taxon>Actinomycetota</taxon>
        <taxon>Actinomycetes</taxon>
        <taxon>Micrococcales</taxon>
        <taxon>Cellulomonadaceae</taxon>
        <taxon>Cellulomonas</taxon>
    </lineage>
</organism>
<gene>
    <name evidence="6" type="ORF">Cph01nite_09320</name>
</gene>
<evidence type="ECO:0000256" key="3">
    <source>
        <dbReference type="ARBA" id="ARBA00023163"/>
    </source>
</evidence>
<dbReference type="EMBL" id="BONP01000004">
    <property type="protein sequence ID" value="GIG39170.1"/>
    <property type="molecule type" value="Genomic_DNA"/>
</dbReference>
<comment type="caution">
    <text evidence="6">The sequence shown here is derived from an EMBL/GenBank/DDBJ whole genome shotgun (WGS) entry which is preliminary data.</text>
</comment>
<reference evidence="6 7" key="1">
    <citation type="submission" date="2021-01" db="EMBL/GenBank/DDBJ databases">
        <title>Whole genome shotgun sequence of Cellulomonas phragmiteti NBRC 110785.</title>
        <authorList>
            <person name="Komaki H."/>
            <person name="Tamura T."/>
        </authorList>
    </citation>
    <scope>NUCLEOTIDE SEQUENCE [LARGE SCALE GENOMIC DNA]</scope>
    <source>
        <strain evidence="6 7">NBRC 110785</strain>
    </source>
</reference>
<feature type="DNA-binding region" description="H-T-H motif" evidence="4">
    <location>
        <begin position="40"/>
        <end position="59"/>
    </location>
</feature>
<dbReference type="Proteomes" id="UP000614741">
    <property type="component" value="Unassembled WGS sequence"/>
</dbReference>
<name>A0ABQ4DIJ9_9CELL</name>
<evidence type="ECO:0000259" key="5">
    <source>
        <dbReference type="PROSITE" id="PS50977"/>
    </source>
</evidence>
<protein>
    <recommendedName>
        <fullName evidence="5">HTH tetR-type domain-containing protein</fullName>
    </recommendedName>
</protein>
<dbReference type="InterPro" id="IPR001647">
    <property type="entry name" value="HTH_TetR"/>
</dbReference>
<keyword evidence="2 4" id="KW-0238">DNA-binding</keyword>
<evidence type="ECO:0000256" key="1">
    <source>
        <dbReference type="ARBA" id="ARBA00023015"/>
    </source>
</evidence>
<accession>A0ABQ4DIJ9</accession>
<evidence type="ECO:0000313" key="6">
    <source>
        <dbReference type="EMBL" id="GIG39170.1"/>
    </source>
</evidence>
<keyword evidence="3" id="KW-0804">Transcription</keyword>
<dbReference type="InterPro" id="IPR009057">
    <property type="entry name" value="Homeodomain-like_sf"/>
</dbReference>
<dbReference type="InterPro" id="IPR025996">
    <property type="entry name" value="MT1864/Rv1816-like_C"/>
</dbReference>
<dbReference type="SUPFAM" id="SSF48498">
    <property type="entry name" value="Tetracyclin repressor-like, C-terminal domain"/>
    <property type="match status" value="1"/>
</dbReference>
<sequence>MQSGPRTPRERTTYHHGALREALLDGAREMLAERGVEGFSLSALARRLGVSTAAPYRHFADRDALLDALCVEGYALFGAALERAGRTADDPRALLHALGVAYLTFAREHPAVFGVMFAERGDAVIDAGAPTFEPLVDAVVAAQDVGALPAGTDPRVLSRTIWASLHGLAVLSRQRGFVKLRIDDDDEALVRDALALLLR</sequence>
<dbReference type="SUPFAM" id="SSF46689">
    <property type="entry name" value="Homeodomain-like"/>
    <property type="match status" value="1"/>
</dbReference>
<dbReference type="PANTHER" id="PTHR30055">
    <property type="entry name" value="HTH-TYPE TRANSCRIPTIONAL REGULATOR RUTR"/>
    <property type="match status" value="1"/>
</dbReference>
<dbReference type="Gene3D" id="1.10.357.10">
    <property type="entry name" value="Tetracycline Repressor, domain 2"/>
    <property type="match status" value="1"/>
</dbReference>
<keyword evidence="7" id="KW-1185">Reference proteome</keyword>
<dbReference type="PANTHER" id="PTHR30055:SF220">
    <property type="entry name" value="TETR-FAMILY REGULATORY PROTEIN"/>
    <property type="match status" value="1"/>
</dbReference>
<dbReference type="PROSITE" id="PS50977">
    <property type="entry name" value="HTH_TETR_2"/>
    <property type="match status" value="1"/>
</dbReference>
<dbReference type="InterPro" id="IPR050109">
    <property type="entry name" value="HTH-type_TetR-like_transc_reg"/>
</dbReference>
<evidence type="ECO:0000256" key="4">
    <source>
        <dbReference type="PROSITE-ProRule" id="PRU00335"/>
    </source>
</evidence>
<dbReference type="InterPro" id="IPR036271">
    <property type="entry name" value="Tet_transcr_reg_TetR-rel_C_sf"/>
</dbReference>
<feature type="domain" description="HTH tetR-type" evidence="5">
    <location>
        <begin position="17"/>
        <end position="77"/>
    </location>
</feature>
<dbReference type="PRINTS" id="PR00455">
    <property type="entry name" value="HTHTETR"/>
</dbReference>
<dbReference type="RefSeq" id="WP_203671621.1">
    <property type="nucleotide sequence ID" value="NZ_BONP01000004.1"/>
</dbReference>
<keyword evidence="1" id="KW-0805">Transcription regulation</keyword>
<proteinExistence type="predicted"/>
<dbReference type="Pfam" id="PF13305">
    <property type="entry name" value="TetR_C_33"/>
    <property type="match status" value="1"/>
</dbReference>
<evidence type="ECO:0000256" key="2">
    <source>
        <dbReference type="ARBA" id="ARBA00023125"/>
    </source>
</evidence>